<sequence>MTKSHPRESVWDYPRPPRVEPTQRHLMVIHDGQVLAETRQAFRVLETSHPPCYYLPPDSVDWSNLEPSDTSTYCEFKGQARYWNLRTPDGTIRDVCWAYAHPTASHRDIAGFVSFYAGRVEACYVDDEQVQAQQGSFYGGWITSEIEGPFKGGPGTAGW</sequence>
<dbReference type="KEGG" id="hhc:M911_05050"/>
<keyword evidence="3" id="KW-1185">Reference proteome</keyword>
<accession>W8KSW7</accession>
<organism evidence="2 3">
    <name type="scientific">Ectothiorhodospira haloalkaliphila</name>
    <dbReference type="NCBI Taxonomy" id="421628"/>
    <lineage>
        <taxon>Bacteria</taxon>
        <taxon>Pseudomonadati</taxon>
        <taxon>Pseudomonadota</taxon>
        <taxon>Gammaproteobacteria</taxon>
        <taxon>Chromatiales</taxon>
        <taxon>Ectothiorhodospiraceae</taxon>
        <taxon>Ectothiorhodospira</taxon>
    </lineage>
</organism>
<dbReference type="InterPro" id="IPR007361">
    <property type="entry name" value="DUF427"/>
</dbReference>
<dbReference type="Pfam" id="PF04248">
    <property type="entry name" value="NTP_transf_9"/>
    <property type="match status" value="1"/>
</dbReference>
<dbReference type="InterPro" id="IPR038694">
    <property type="entry name" value="DUF427_sf"/>
</dbReference>
<dbReference type="EMBL" id="CP007268">
    <property type="protein sequence ID" value="AHK78641.1"/>
    <property type="molecule type" value="Genomic_DNA"/>
</dbReference>
<reference evidence="2 3" key="1">
    <citation type="journal article" date="2014" name="J Genomics">
        <title>Draft Genome Sequence of the Extremely Halophilic Phototrophic Purple Sulfur Bacterium Halorhodospira halochloris.</title>
        <authorList>
            <person name="Singh K.S."/>
            <person name="Kirksey J."/>
            <person name="Hoff W.D."/>
            <person name="Deole R."/>
        </authorList>
    </citation>
    <scope>NUCLEOTIDE SEQUENCE [LARGE SCALE GENOMIC DNA]</scope>
    <source>
        <strain evidence="2 3">A</strain>
    </source>
</reference>
<reference evidence="3" key="2">
    <citation type="submission" date="2014-02" db="EMBL/GenBank/DDBJ databases">
        <title>Draft Genome Sequence of extremely halophilic bacteria Halorhodospira halochloris.</title>
        <authorList>
            <person name="Singh K.S."/>
        </authorList>
    </citation>
    <scope>NUCLEOTIDE SEQUENCE [LARGE SCALE GENOMIC DNA]</scope>
    <source>
        <strain evidence="3">A</strain>
    </source>
</reference>
<name>W8KSW7_9GAMM</name>
<dbReference type="OrthoDB" id="4565346at2"/>
<feature type="domain" description="DUF427" evidence="1">
    <location>
        <begin position="28"/>
        <end position="117"/>
    </location>
</feature>
<evidence type="ECO:0000313" key="2">
    <source>
        <dbReference type="EMBL" id="AHK78641.1"/>
    </source>
</evidence>
<dbReference type="Gene3D" id="2.170.150.40">
    <property type="entry name" value="Domain of unknown function (DUF427)"/>
    <property type="match status" value="1"/>
</dbReference>
<gene>
    <name evidence="2" type="ORF">M911_05050</name>
</gene>
<dbReference type="RefSeq" id="WP_025281020.1">
    <property type="nucleotide sequence ID" value="NZ_CP007268.1"/>
</dbReference>
<dbReference type="PATRIC" id="fig|1354791.3.peg.1450"/>
<evidence type="ECO:0000313" key="3">
    <source>
        <dbReference type="Proteomes" id="UP000019442"/>
    </source>
</evidence>
<proteinExistence type="predicted"/>
<dbReference type="PANTHER" id="PTHR43058:SF1">
    <property type="entry name" value="DUF427 DOMAIN-CONTAINING PROTEIN"/>
    <property type="match status" value="1"/>
</dbReference>
<protein>
    <recommendedName>
        <fullName evidence="1">DUF427 domain-containing protein</fullName>
    </recommendedName>
</protein>
<evidence type="ECO:0000259" key="1">
    <source>
        <dbReference type="Pfam" id="PF04248"/>
    </source>
</evidence>
<dbReference type="PANTHER" id="PTHR43058">
    <property type="entry name" value="SLR0655 PROTEIN"/>
    <property type="match status" value="1"/>
</dbReference>
<dbReference type="HOGENOM" id="CLU_103537_0_0_6"/>
<dbReference type="Proteomes" id="UP000019442">
    <property type="component" value="Chromosome"/>
</dbReference>
<dbReference type="AlphaFoldDB" id="W8KSW7"/>